<gene>
    <name evidence="3" type="ORF">OFY01_06390</name>
</gene>
<evidence type="ECO:0000256" key="1">
    <source>
        <dbReference type="SAM" id="MobiDB-lite"/>
    </source>
</evidence>
<dbReference type="InterPro" id="IPR000073">
    <property type="entry name" value="AB_hydrolase_1"/>
</dbReference>
<dbReference type="PANTHER" id="PTHR43798:SF5">
    <property type="entry name" value="MONOACYLGLYCEROL LIPASE ABHD6"/>
    <property type="match status" value="1"/>
</dbReference>
<feature type="region of interest" description="Disordered" evidence="1">
    <location>
        <begin position="1"/>
        <end position="29"/>
    </location>
</feature>
<dbReference type="PANTHER" id="PTHR43798">
    <property type="entry name" value="MONOACYLGLYCEROL LIPASE"/>
    <property type="match status" value="1"/>
</dbReference>
<dbReference type="GO" id="GO:0016787">
    <property type="term" value="F:hydrolase activity"/>
    <property type="evidence" value="ECO:0007669"/>
    <property type="project" value="UniProtKB-KW"/>
</dbReference>
<dbReference type="Proteomes" id="UP001163064">
    <property type="component" value="Unassembled WGS sequence"/>
</dbReference>
<sequence>MASTDSPRVPPAVPTSAAQPSAARAAEGERLRSVGLPGLTLSVRSRSGAREGLPPALYVHGLGGSSQNWSALMPLLADLVDGEAVDLPGFGASPPPDDGNYSVTGHARAVIRYLDSQNRGPVHLFGNSLGGAVTTRVAAARPDLVRTLTLVSPALPEIRVQRTAVPTGLLAIPGVAGLFTRLTRDWTPEQRVRGVMALCYGDPNRVTPEGFRSAVDEMERRLQLPYFWDAMARSARGVVNAYTLGGQHGLWRQAERVLAPTLLVYGGRDLLVSYRMAARAARAFRDSRLLTLPDAGHVAMMEYPTTVATAFRELLADTAAGAEFGALYAERGAAASRTPSSDASSPGASSPSASSPSTPSTSTSPTSTSPASTSPASTSPTGTSSTSTPSTSTSNPES</sequence>
<feature type="compositionally biased region" description="Low complexity" evidence="1">
    <location>
        <begin position="338"/>
        <end position="398"/>
    </location>
</feature>
<protein>
    <submittedName>
        <fullName evidence="3">Alpha/beta hydrolase</fullName>
    </submittedName>
</protein>
<dbReference type="InterPro" id="IPR050266">
    <property type="entry name" value="AB_hydrolase_sf"/>
</dbReference>
<keyword evidence="3" id="KW-0378">Hydrolase</keyword>
<evidence type="ECO:0000313" key="4">
    <source>
        <dbReference type="Proteomes" id="UP001163064"/>
    </source>
</evidence>
<dbReference type="SUPFAM" id="SSF53474">
    <property type="entry name" value="alpha/beta-Hydrolases"/>
    <property type="match status" value="1"/>
</dbReference>
<feature type="region of interest" description="Disordered" evidence="1">
    <location>
        <begin position="336"/>
        <end position="398"/>
    </location>
</feature>
<reference evidence="3" key="1">
    <citation type="submission" date="2022-10" db="EMBL/GenBank/DDBJ databases">
        <title>Streptomyces beihaiensis sp. nov., a chitin degrading actinobacterium, isolated from shrimp pond soil.</title>
        <authorList>
            <person name="Xie J."/>
            <person name="Shen N."/>
        </authorList>
    </citation>
    <scope>NUCLEOTIDE SEQUENCE</scope>
    <source>
        <strain evidence="3">GXMU-J5</strain>
    </source>
</reference>
<dbReference type="Gene3D" id="3.40.50.1820">
    <property type="entry name" value="alpha/beta hydrolase"/>
    <property type="match status" value="1"/>
</dbReference>
<dbReference type="Pfam" id="PF12697">
    <property type="entry name" value="Abhydrolase_6"/>
    <property type="match status" value="1"/>
</dbReference>
<proteinExistence type="predicted"/>
<accession>A0ABT3TQS6</accession>
<name>A0ABT3TQS6_9ACTN</name>
<feature type="domain" description="AB hydrolase-1" evidence="2">
    <location>
        <begin position="57"/>
        <end position="309"/>
    </location>
</feature>
<evidence type="ECO:0000313" key="3">
    <source>
        <dbReference type="EMBL" id="MCX3059399.1"/>
    </source>
</evidence>
<keyword evidence="4" id="KW-1185">Reference proteome</keyword>
<comment type="caution">
    <text evidence="3">The sequence shown here is derived from an EMBL/GenBank/DDBJ whole genome shotgun (WGS) entry which is preliminary data.</text>
</comment>
<evidence type="ECO:0000259" key="2">
    <source>
        <dbReference type="Pfam" id="PF12697"/>
    </source>
</evidence>
<organism evidence="3 4">
    <name type="scientific">Streptomyces beihaiensis</name>
    <dbReference type="NCBI Taxonomy" id="2984495"/>
    <lineage>
        <taxon>Bacteria</taxon>
        <taxon>Bacillati</taxon>
        <taxon>Actinomycetota</taxon>
        <taxon>Actinomycetes</taxon>
        <taxon>Kitasatosporales</taxon>
        <taxon>Streptomycetaceae</taxon>
        <taxon>Streptomyces</taxon>
    </lineage>
</organism>
<dbReference type="EMBL" id="JAPHNL010000047">
    <property type="protein sequence ID" value="MCX3059399.1"/>
    <property type="molecule type" value="Genomic_DNA"/>
</dbReference>
<dbReference type="RefSeq" id="WP_266597164.1">
    <property type="nucleotide sequence ID" value="NZ_JAPHNL010000047.1"/>
</dbReference>
<dbReference type="InterPro" id="IPR029058">
    <property type="entry name" value="AB_hydrolase_fold"/>
</dbReference>